<feature type="chain" id="PRO_5008581974" description="Prolyl 4-hydroxylase alpha-subunit N-terminal domain-containing protein" evidence="1">
    <location>
        <begin position="19"/>
        <end position="139"/>
    </location>
</feature>
<dbReference type="AlphaFoldDB" id="A0A1B6ECA6"/>
<evidence type="ECO:0008006" key="3">
    <source>
        <dbReference type="Google" id="ProtNLM"/>
    </source>
</evidence>
<evidence type="ECO:0000256" key="1">
    <source>
        <dbReference type="SAM" id="SignalP"/>
    </source>
</evidence>
<keyword evidence="1" id="KW-0732">Signal</keyword>
<gene>
    <name evidence="2" type="ORF">g.1179</name>
</gene>
<accession>A0A1B6ECA6</accession>
<protein>
    <recommendedName>
        <fullName evidence="3">Prolyl 4-hydroxylase alpha-subunit N-terminal domain-containing protein</fullName>
    </recommendedName>
</protein>
<evidence type="ECO:0000313" key="2">
    <source>
        <dbReference type="EMBL" id="JAS35576.1"/>
    </source>
</evidence>
<dbReference type="EMBL" id="GEDC01001722">
    <property type="protein sequence ID" value="JAS35576.1"/>
    <property type="molecule type" value="Transcribed_RNA"/>
</dbReference>
<reference evidence="2" key="1">
    <citation type="submission" date="2015-12" db="EMBL/GenBank/DDBJ databases">
        <title>De novo transcriptome assembly of four potential Pierce s Disease insect vectors from Arizona vineyards.</title>
        <authorList>
            <person name="Tassone E.E."/>
        </authorList>
    </citation>
    <scope>NUCLEOTIDE SEQUENCE</scope>
</reference>
<organism evidence="2">
    <name type="scientific">Clastoptera arizonana</name>
    <name type="common">Arizona spittle bug</name>
    <dbReference type="NCBI Taxonomy" id="38151"/>
    <lineage>
        <taxon>Eukaryota</taxon>
        <taxon>Metazoa</taxon>
        <taxon>Ecdysozoa</taxon>
        <taxon>Arthropoda</taxon>
        <taxon>Hexapoda</taxon>
        <taxon>Insecta</taxon>
        <taxon>Pterygota</taxon>
        <taxon>Neoptera</taxon>
        <taxon>Paraneoptera</taxon>
        <taxon>Hemiptera</taxon>
        <taxon>Auchenorrhyncha</taxon>
        <taxon>Cercopoidea</taxon>
        <taxon>Clastopteridae</taxon>
        <taxon>Clastoptera</taxon>
    </lineage>
</organism>
<name>A0A1B6ECA6_9HEMI</name>
<feature type="signal peptide" evidence="1">
    <location>
        <begin position="1"/>
        <end position="18"/>
    </location>
</feature>
<sequence length="139" mass="16436">MKLNVIITLYLLVYLCDCKRKRIGQILSETDNVITDILEHPENKNGDVVFKDLIFYCRKLIQLTKMVEERNERALMPAKALYKQGGPKFLDVEIDYDVLQKGLDWDEEDVLNMNYVYDKAYAAWIEFSAAYKRNIVWFL</sequence>
<proteinExistence type="predicted"/>